<protein>
    <recommendedName>
        <fullName evidence="2">PA14 domain-containing protein</fullName>
    </recommendedName>
</protein>
<dbReference type="Proteomes" id="UP001213681">
    <property type="component" value="Unassembled WGS sequence"/>
</dbReference>
<keyword evidence="4" id="KW-1185">Reference proteome</keyword>
<comment type="caution">
    <text evidence="3">The sequence shown here is derived from an EMBL/GenBank/DDBJ whole genome shotgun (WGS) entry which is preliminary data.</text>
</comment>
<dbReference type="InterPro" id="IPR037524">
    <property type="entry name" value="PA14/GLEYA"/>
</dbReference>
<dbReference type="RefSeq" id="XP_056769345.1">
    <property type="nucleotide sequence ID" value="XM_056905238.1"/>
</dbReference>
<reference evidence="3" key="2">
    <citation type="journal article" date="2023" name="IMA Fungus">
        <title>Comparative genomic study of the Penicillium genus elucidates a diverse pangenome and 15 lateral gene transfer events.</title>
        <authorList>
            <person name="Petersen C."/>
            <person name="Sorensen T."/>
            <person name="Nielsen M.R."/>
            <person name="Sondergaard T.E."/>
            <person name="Sorensen J.L."/>
            <person name="Fitzpatrick D.A."/>
            <person name="Frisvad J.C."/>
            <person name="Nielsen K.L."/>
        </authorList>
    </citation>
    <scope>NUCLEOTIDE SEQUENCE</scope>
    <source>
        <strain evidence="3">IBT 16125</strain>
    </source>
</reference>
<reference evidence="3" key="1">
    <citation type="submission" date="2022-12" db="EMBL/GenBank/DDBJ databases">
        <authorList>
            <person name="Petersen C."/>
        </authorList>
    </citation>
    <scope>NUCLEOTIDE SEQUENCE</scope>
    <source>
        <strain evidence="3">IBT 16125</strain>
    </source>
</reference>
<organism evidence="3 4">
    <name type="scientific">Penicillium daleae</name>
    <dbReference type="NCBI Taxonomy" id="63821"/>
    <lineage>
        <taxon>Eukaryota</taxon>
        <taxon>Fungi</taxon>
        <taxon>Dikarya</taxon>
        <taxon>Ascomycota</taxon>
        <taxon>Pezizomycotina</taxon>
        <taxon>Eurotiomycetes</taxon>
        <taxon>Eurotiomycetidae</taxon>
        <taxon>Eurotiales</taxon>
        <taxon>Aspergillaceae</taxon>
        <taxon>Penicillium</taxon>
    </lineage>
</organism>
<feature type="chain" id="PRO_5042234694" description="PA14 domain-containing protein" evidence="1">
    <location>
        <begin position="21"/>
        <end position="382"/>
    </location>
</feature>
<dbReference type="Pfam" id="PF10528">
    <property type="entry name" value="GLEYA"/>
    <property type="match status" value="1"/>
</dbReference>
<keyword evidence="1" id="KW-0732">Signal</keyword>
<dbReference type="EMBL" id="JAPVEA010000002">
    <property type="protein sequence ID" value="KAJ5460303.1"/>
    <property type="molecule type" value="Genomic_DNA"/>
</dbReference>
<feature type="signal peptide" evidence="1">
    <location>
        <begin position="1"/>
        <end position="20"/>
    </location>
</feature>
<dbReference type="Gene3D" id="2.60.120.1560">
    <property type="match status" value="1"/>
</dbReference>
<dbReference type="AlphaFoldDB" id="A0AAD6CBX7"/>
<evidence type="ECO:0000256" key="1">
    <source>
        <dbReference type="SAM" id="SignalP"/>
    </source>
</evidence>
<sequence>MASNMIRLAFLSTLFLAVKGAPAGSDIGGLPFPFPFCASTTTVTLSGTFTVTSTSTVNSVTSVVTRTALPSVTVERVNTTVYSPTAISCMSTAKTLGPYPAPLITLGARADAASAETAASNCPTLPTVTIIPPSVTPGPCTCLSGSFDVITDTVTTTKTGVSTTTTTPVSTITVTETWILPTPTAYKGVNYYQYLNKYVYPYGAGGCADCGFGGGGYETSDWNGNYSYYTSGLTQNINLESENYLDWNTIFCQLPGQASATDCSQWTVVFQGFLHATQTGKYTVAPYSVTDNALFFWGGQKAYSSYANGNVDGGVSYTQPAGLPTTFDYDLVAGEFFPITFIYVNGYGPAKTQVTITEPNGTTYPQDLNLFVPPCPNSPFVP</sequence>
<dbReference type="InterPro" id="IPR018871">
    <property type="entry name" value="GLEYA_adhesin_domain"/>
</dbReference>
<name>A0AAD6CBX7_9EURO</name>
<accession>A0AAD6CBX7</accession>
<feature type="domain" description="PA14" evidence="2">
    <location>
        <begin position="212"/>
        <end position="371"/>
    </location>
</feature>
<gene>
    <name evidence="3" type="ORF">N7458_001855</name>
</gene>
<dbReference type="GeneID" id="81595481"/>
<proteinExistence type="predicted"/>
<dbReference type="PROSITE" id="PS51820">
    <property type="entry name" value="PA14"/>
    <property type="match status" value="1"/>
</dbReference>
<evidence type="ECO:0000259" key="2">
    <source>
        <dbReference type="PROSITE" id="PS51820"/>
    </source>
</evidence>
<evidence type="ECO:0000313" key="4">
    <source>
        <dbReference type="Proteomes" id="UP001213681"/>
    </source>
</evidence>
<evidence type="ECO:0000313" key="3">
    <source>
        <dbReference type="EMBL" id="KAJ5460303.1"/>
    </source>
</evidence>